<dbReference type="GO" id="GO:0005576">
    <property type="term" value="C:extracellular region"/>
    <property type="evidence" value="ECO:0007669"/>
    <property type="project" value="TreeGrafter"/>
</dbReference>
<accession>A0A1H7KUB7</accession>
<feature type="domain" description="Mammalian cell entry C-terminal" evidence="3">
    <location>
        <begin position="137"/>
        <end position="332"/>
    </location>
</feature>
<sequence>MKIGWVPALKAIGFCVTGALCASFVANTLTVPVRGATDRYTLEFTDVEGLNPGNPVTMAGVRVGRVETIDFADAGGGTSKAVVRIEVGSEHTLARDVTAAVRYGDMLGARYIALTQPDGATFDTVALATRNDRQRPAALEPGGLIPVAQTTPPVDLTALMNGFRPLFDALAPDQVNTLTRGFVETFSGQGQTIAALLAQIGSLSTGLVDRQDVIERLVDNLASLLGSVEARAPQLEQLLAGLSGLSTSVAGNSDQLIALLGDGNRAVAQMAQAMARSNGAFGRSVTDLKAVTDSWVASTDEFNAFVAKMPEFGATINRMGSYGGFVNLYLCNFTLKAGDVEANIFGTTHSPVCS</sequence>
<dbReference type="Pfam" id="PF02470">
    <property type="entry name" value="MlaD"/>
    <property type="match status" value="1"/>
</dbReference>
<reference evidence="5" key="1">
    <citation type="submission" date="2016-10" db="EMBL/GenBank/DDBJ databases">
        <authorList>
            <person name="Varghese N."/>
            <person name="Submissions S."/>
        </authorList>
    </citation>
    <scope>NUCLEOTIDE SEQUENCE [LARGE SCALE GENOMIC DNA]</scope>
    <source>
        <strain evidence="5">DSM 44675</strain>
    </source>
</reference>
<keyword evidence="5" id="KW-1185">Reference proteome</keyword>
<evidence type="ECO:0000259" key="2">
    <source>
        <dbReference type="Pfam" id="PF02470"/>
    </source>
</evidence>
<dbReference type="RefSeq" id="WP_072750019.1">
    <property type="nucleotide sequence ID" value="NZ_FOAW01000004.1"/>
</dbReference>
<dbReference type="EMBL" id="FOAW01000004">
    <property type="protein sequence ID" value="SEK90421.1"/>
    <property type="molecule type" value="Genomic_DNA"/>
</dbReference>
<dbReference type="Proteomes" id="UP000198677">
    <property type="component" value="Unassembled WGS sequence"/>
</dbReference>
<evidence type="ECO:0000259" key="3">
    <source>
        <dbReference type="Pfam" id="PF11887"/>
    </source>
</evidence>
<dbReference type="OrthoDB" id="338143at2"/>
<dbReference type="NCBIfam" id="TIGR00996">
    <property type="entry name" value="Mtu_fam_mce"/>
    <property type="match status" value="1"/>
</dbReference>
<evidence type="ECO:0000313" key="4">
    <source>
        <dbReference type="EMBL" id="SEK90421.1"/>
    </source>
</evidence>
<evidence type="ECO:0000313" key="5">
    <source>
        <dbReference type="Proteomes" id="UP000198677"/>
    </source>
</evidence>
<organism evidence="4 5">
    <name type="scientific">Rhodococcus maanshanensis</name>
    <dbReference type="NCBI Taxonomy" id="183556"/>
    <lineage>
        <taxon>Bacteria</taxon>
        <taxon>Bacillati</taxon>
        <taxon>Actinomycetota</taxon>
        <taxon>Actinomycetes</taxon>
        <taxon>Mycobacteriales</taxon>
        <taxon>Nocardiaceae</taxon>
        <taxon>Rhodococcus</taxon>
    </lineage>
</organism>
<name>A0A1H7KUB7_9NOCA</name>
<dbReference type="InterPro" id="IPR052336">
    <property type="entry name" value="MlaD_Phospholipid_Transporter"/>
</dbReference>
<dbReference type="AlphaFoldDB" id="A0A1H7KUB7"/>
<gene>
    <name evidence="4" type="ORF">SAMN05444583_104172</name>
</gene>
<dbReference type="InterPro" id="IPR005693">
    <property type="entry name" value="Mce"/>
</dbReference>
<evidence type="ECO:0000256" key="1">
    <source>
        <dbReference type="SAM" id="SignalP"/>
    </source>
</evidence>
<proteinExistence type="predicted"/>
<dbReference type="InterPro" id="IPR024516">
    <property type="entry name" value="Mce_C"/>
</dbReference>
<dbReference type="PANTHER" id="PTHR33371:SF17">
    <property type="entry name" value="MCE-FAMILY PROTEIN MCE1B"/>
    <property type="match status" value="1"/>
</dbReference>
<feature type="domain" description="Mce/MlaD" evidence="2">
    <location>
        <begin position="37"/>
        <end position="116"/>
    </location>
</feature>
<dbReference type="PANTHER" id="PTHR33371">
    <property type="entry name" value="INTERMEMBRANE PHOSPHOLIPID TRANSPORT SYSTEM BINDING PROTEIN MLAD-RELATED"/>
    <property type="match status" value="1"/>
</dbReference>
<protein>
    <submittedName>
        <fullName evidence="4">Phospholipid/cholesterol/gamma-HCH transport system substrate-binding protein</fullName>
    </submittedName>
</protein>
<feature type="chain" id="PRO_5038471107" evidence="1">
    <location>
        <begin position="23"/>
        <end position="354"/>
    </location>
</feature>
<dbReference type="GO" id="GO:0051701">
    <property type="term" value="P:biological process involved in interaction with host"/>
    <property type="evidence" value="ECO:0007669"/>
    <property type="project" value="TreeGrafter"/>
</dbReference>
<feature type="signal peptide" evidence="1">
    <location>
        <begin position="1"/>
        <end position="22"/>
    </location>
</feature>
<keyword evidence="1" id="KW-0732">Signal</keyword>
<dbReference type="InterPro" id="IPR003399">
    <property type="entry name" value="Mce/MlaD"/>
</dbReference>
<dbReference type="Pfam" id="PF11887">
    <property type="entry name" value="Mce4_CUP1"/>
    <property type="match status" value="1"/>
</dbReference>